<accession>A0AAJ0CLI9</accession>
<gene>
    <name evidence="2" type="ORF">QQS21_006991</name>
</gene>
<name>A0AAJ0CLI9_9HYPO</name>
<keyword evidence="3" id="KW-1185">Reference proteome</keyword>
<comment type="caution">
    <text evidence="2">The sequence shown here is derived from an EMBL/GenBank/DDBJ whole genome shotgun (WGS) entry which is preliminary data.</text>
</comment>
<feature type="region of interest" description="Disordered" evidence="1">
    <location>
        <begin position="1"/>
        <end position="33"/>
    </location>
</feature>
<feature type="compositionally biased region" description="Polar residues" evidence="1">
    <location>
        <begin position="1"/>
        <end position="11"/>
    </location>
</feature>
<evidence type="ECO:0000313" key="2">
    <source>
        <dbReference type="EMBL" id="KAK2595276.1"/>
    </source>
</evidence>
<proteinExistence type="predicted"/>
<evidence type="ECO:0000256" key="1">
    <source>
        <dbReference type="SAM" id="MobiDB-lite"/>
    </source>
</evidence>
<sequence>MALQSHGSNAVTVDGGGRGSNYPPGRSSLVPVKQSTSRAITIPVEIVSALFLDTGEVSATGRYVTSLETETETLSGSELIHSRHSAHLDTQSQPVIGHRNAGRQSQIGDRVASRVKRCNHSVKNHANYYSVLDRL</sequence>
<dbReference type="EMBL" id="JASWJB010000137">
    <property type="protein sequence ID" value="KAK2595276.1"/>
    <property type="molecule type" value="Genomic_DNA"/>
</dbReference>
<organism evidence="2 3">
    <name type="scientific">Conoideocrella luteorostrata</name>
    <dbReference type="NCBI Taxonomy" id="1105319"/>
    <lineage>
        <taxon>Eukaryota</taxon>
        <taxon>Fungi</taxon>
        <taxon>Dikarya</taxon>
        <taxon>Ascomycota</taxon>
        <taxon>Pezizomycotina</taxon>
        <taxon>Sordariomycetes</taxon>
        <taxon>Hypocreomycetidae</taxon>
        <taxon>Hypocreales</taxon>
        <taxon>Clavicipitaceae</taxon>
        <taxon>Conoideocrella</taxon>
    </lineage>
</organism>
<protein>
    <submittedName>
        <fullName evidence="2">Uncharacterized protein</fullName>
    </submittedName>
</protein>
<evidence type="ECO:0000313" key="3">
    <source>
        <dbReference type="Proteomes" id="UP001251528"/>
    </source>
</evidence>
<dbReference type="Proteomes" id="UP001251528">
    <property type="component" value="Unassembled WGS sequence"/>
</dbReference>
<reference evidence="2" key="1">
    <citation type="submission" date="2023-06" db="EMBL/GenBank/DDBJ databases">
        <title>Conoideocrella luteorostrata (Hypocreales: Clavicipitaceae), a potential biocontrol fungus for elongate hemlock scale in United States Christmas tree production areas.</title>
        <authorList>
            <person name="Barrett H."/>
            <person name="Lovett B."/>
            <person name="Macias A.M."/>
            <person name="Stajich J.E."/>
            <person name="Kasson M.T."/>
        </authorList>
    </citation>
    <scope>NUCLEOTIDE SEQUENCE</scope>
    <source>
        <strain evidence="2">ARSEF 14590</strain>
    </source>
</reference>
<dbReference type="AlphaFoldDB" id="A0AAJ0CLI9"/>